<dbReference type="Pfam" id="PF00528">
    <property type="entry name" value="BPD_transp_1"/>
    <property type="match status" value="1"/>
</dbReference>
<evidence type="ECO:0000256" key="2">
    <source>
        <dbReference type="ARBA" id="ARBA00022448"/>
    </source>
</evidence>
<evidence type="ECO:0000256" key="7">
    <source>
        <dbReference type="RuleBase" id="RU363032"/>
    </source>
</evidence>
<gene>
    <name evidence="9" type="ORF">LX59_01068</name>
</gene>
<keyword evidence="6 7" id="KW-0472">Membrane</keyword>
<dbReference type="Proteomes" id="UP000319627">
    <property type="component" value="Unassembled WGS sequence"/>
</dbReference>
<feature type="transmembrane region" description="Helical" evidence="7">
    <location>
        <begin position="20"/>
        <end position="39"/>
    </location>
</feature>
<feature type="domain" description="ABC transmembrane type-1" evidence="8">
    <location>
        <begin position="78"/>
        <end position="260"/>
    </location>
</feature>
<evidence type="ECO:0000256" key="6">
    <source>
        <dbReference type="ARBA" id="ARBA00023136"/>
    </source>
</evidence>
<evidence type="ECO:0000313" key="9">
    <source>
        <dbReference type="EMBL" id="TWH76149.1"/>
    </source>
</evidence>
<feature type="transmembrane region" description="Helical" evidence="7">
    <location>
        <begin position="215"/>
        <end position="237"/>
    </location>
</feature>
<dbReference type="NCBIfam" id="TIGR01097">
    <property type="entry name" value="PhnE"/>
    <property type="match status" value="1"/>
</dbReference>
<protein>
    <submittedName>
        <fullName evidence="9">Phosphonate transport system permease protein</fullName>
    </submittedName>
</protein>
<accession>A0A562IYR4</accession>
<evidence type="ECO:0000256" key="5">
    <source>
        <dbReference type="ARBA" id="ARBA00022989"/>
    </source>
</evidence>
<evidence type="ECO:0000256" key="1">
    <source>
        <dbReference type="ARBA" id="ARBA00004651"/>
    </source>
</evidence>
<comment type="caution">
    <text evidence="9">The sequence shown here is derived from an EMBL/GenBank/DDBJ whole genome shotgun (WGS) entry which is preliminary data.</text>
</comment>
<keyword evidence="4 7" id="KW-0812">Transmembrane</keyword>
<comment type="similarity">
    <text evidence="7">Belongs to the binding-protein-dependent transport system permease family.</text>
</comment>
<feature type="transmembrane region" description="Helical" evidence="7">
    <location>
        <begin position="243"/>
        <end position="263"/>
    </location>
</feature>
<reference evidence="9 10" key="1">
    <citation type="submission" date="2019-07" db="EMBL/GenBank/DDBJ databases">
        <title>Genomic Encyclopedia of Type Strains, Phase I: the one thousand microbial genomes (KMG-I) project.</title>
        <authorList>
            <person name="Kyrpides N."/>
        </authorList>
    </citation>
    <scope>NUCLEOTIDE SEQUENCE [LARGE SCALE GENOMIC DNA]</scope>
    <source>
        <strain evidence="9 10">DSM 375</strain>
    </source>
</reference>
<feature type="transmembrane region" description="Helical" evidence="7">
    <location>
        <begin position="82"/>
        <end position="104"/>
    </location>
</feature>
<keyword evidence="10" id="KW-1185">Reference proteome</keyword>
<dbReference type="InterPro" id="IPR000515">
    <property type="entry name" value="MetI-like"/>
</dbReference>
<dbReference type="CDD" id="cd06261">
    <property type="entry name" value="TM_PBP2"/>
    <property type="match status" value="1"/>
</dbReference>
<dbReference type="AlphaFoldDB" id="A0A562IYR4"/>
<keyword evidence="5 7" id="KW-1133">Transmembrane helix</keyword>
<dbReference type="PROSITE" id="PS50928">
    <property type="entry name" value="ABC_TM1"/>
    <property type="match status" value="1"/>
</dbReference>
<sequence length="273" mass="29065">MTLSIGSTEQQILRAAVRKAWGTGLIVAAIIAAILAAALQTGALDGSRYEEMLPTMLTLAQEAWPPDFERWPKWGGPLLDTLMMSIAGTAGGILGALPLGLLAARGHAPEVIRQAVLLLLNTIRAIPSILWGIVFVAAVGFGSLPGVLALACHSTGMLGKFFAEIFEHVDRAPVEALRSQGVAPLGQLRFGVLPQVLPRLVDVAAYRWEHNIRAATTLGVVGAGGLGLEIITAFHLFEYREALALIGVLLVLVTLVNLLGAFIRRRFLDRTSA</sequence>
<evidence type="ECO:0000256" key="4">
    <source>
        <dbReference type="ARBA" id="ARBA00022692"/>
    </source>
</evidence>
<dbReference type="Gene3D" id="1.10.3720.10">
    <property type="entry name" value="MetI-like"/>
    <property type="match status" value="1"/>
</dbReference>
<dbReference type="InterPro" id="IPR005769">
    <property type="entry name" value="PhnE/PtxC"/>
</dbReference>
<dbReference type="PANTHER" id="PTHR30043:SF1">
    <property type="entry name" value="ABC TRANSPORT SYSTEM PERMEASE PROTEIN P69"/>
    <property type="match status" value="1"/>
</dbReference>
<evidence type="ECO:0000313" key="10">
    <source>
        <dbReference type="Proteomes" id="UP000319627"/>
    </source>
</evidence>
<comment type="subcellular location">
    <subcellularLocation>
        <location evidence="1 7">Cell membrane</location>
        <topology evidence="1 7">Multi-pass membrane protein</topology>
    </subcellularLocation>
</comment>
<evidence type="ECO:0000256" key="3">
    <source>
        <dbReference type="ARBA" id="ARBA00022475"/>
    </source>
</evidence>
<dbReference type="InterPro" id="IPR035906">
    <property type="entry name" value="MetI-like_sf"/>
</dbReference>
<proteinExistence type="inferred from homology"/>
<dbReference type="EMBL" id="VLKG01000003">
    <property type="protein sequence ID" value="TWH76149.1"/>
    <property type="molecule type" value="Genomic_DNA"/>
</dbReference>
<keyword evidence="3" id="KW-1003">Cell membrane</keyword>
<dbReference type="GO" id="GO:0015416">
    <property type="term" value="F:ABC-type phosphonate transporter activity"/>
    <property type="evidence" value="ECO:0007669"/>
    <property type="project" value="InterPro"/>
</dbReference>
<name>A0A562IYR4_9GAMM</name>
<evidence type="ECO:0000259" key="8">
    <source>
        <dbReference type="PROSITE" id="PS50928"/>
    </source>
</evidence>
<dbReference type="PANTHER" id="PTHR30043">
    <property type="entry name" value="PHOSPHONATES TRANSPORT SYSTEM PERMEASE PROTEIN"/>
    <property type="match status" value="1"/>
</dbReference>
<dbReference type="GO" id="GO:0005886">
    <property type="term" value="C:plasma membrane"/>
    <property type="evidence" value="ECO:0007669"/>
    <property type="project" value="UniProtKB-SubCell"/>
</dbReference>
<dbReference type="RefSeq" id="WP_246118681.1">
    <property type="nucleotide sequence ID" value="NZ_VLKG01000003.1"/>
</dbReference>
<organism evidence="9 10">
    <name type="scientific">Azomonas agilis</name>
    <dbReference type="NCBI Taxonomy" id="116849"/>
    <lineage>
        <taxon>Bacteria</taxon>
        <taxon>Pseudomonadati</taxon>
        <taxon>Pseudomonadota</taxon>
        <taxon>Gammaproteobacteria</taxon>
        <taxon>Pseudomonadales</taxon>
        <taxon>Pseudomonadaceae</taxon>
        <taxon>Azomonas</taxon>
    </lineage>
</organism>
<keyword evidence="2 7" id="KW-0813">Transport</keyword>
<dbReference type="SUPFAM" id="SSF161098">
    <property type="entry name" value="MetI-like"/>
    <property type="match status" value="1"/>
</dbReference>